<feature type="transmembrane region" description="Helical" evidence="8">
    <location>
        <begin position="223"/>
        <end position="248"/>
    </location>
</feature>
<dbReference type="PROSITE" id="PS50262">
    <property type="entry name" value="G_PROTEIN_RECEP_F1_2"/>
    <property type="match status" value="1"/>
</dbReference>
<evidence type="ECO:0000256" key="6">
    <source>
        <dbReference type="ARBA" id="ARBA00023170"/>
    </source>
</evidence>
<proteinExistence type="predicted"/>
<dbReference type="CDD" id="cd14969">
    <property type="entry name" value="7tmA_Opsins_type2_animals"/>
    <property type="match status" value="1"/>
</dbReference>
<evidence type="ECO:0000313" key="11">
    <source>
        <dbReference type="Proteomes" id="UP001249851"/>
    </source>
</evidence>
<dbReference type="Pfam" id="PF00001">
    <property type="entry name" value="7tm_1"/>
    <property type="match status" value="1"/>
</dbReference>
<comment type="caution">
    <text evidence="10">The sequence shown here is derived from an EMBL/GenBank/DDBJ whole genome shotgun (WGS) entry which is preliminary data.</text>
</comment>
<dbReference type="AlphaFoldDB" id="A0AAD9PWH5"/>
<evidence type="ECO:0000256" key="3">
    <source>
        <dbReference type="ARBA" id="ARBA00022989"/>
    </source>
</evidence>
<dbReference type="EMBL" id="JARQWQ010000110">
    <property type="protein sequence ID" value="KAK2550477.1"/>
    <property type="molecule type" value="Genomic_DNA"/>
</dbReference>
<feature type="transmembrane region" description="Helical" evidence="8">
    <location>
        <begin position="97"/>
        <end position="119"/>
    </location>
</feature>
<feature type="transmembrane region" description="Helical" evidence="8">
    <location>
        <begin position="60"/>
        <end position="85"/>
    </location>
</feature>
<keyword evidence="2 8" id="KW-0812">Transmembrane</keyword>
<keyword evidence="6" id="KW-0675">Receptor</keyword>
<evidence type="ECO:0000256" key="1">
    <source>
        <dbReference type="ARBA" id="ARBA00004141"/>
    </source>
</evidence>
<feature type="domain" description="G-protein coupled receptors family 1 profile" evidence="9">
    <location>
        <begin position="77"/>
        <end position="332"/>
    </location>
</feature>
<dbReference type="PRINTS" id="PR00237">
    <property type="entry name" value="GPCRRHODOPSN"/>
</dbReference>
<keyword evidence="5 8" id="KW-0472">Membrane</keyword>
<feature type="transmembrane region" description="Helical" evidence="8">
    <location>
        <begin position="175"/>
        <end position="197"/>
    </location>
</feature>
<comment type="subcellular location">
    <subcellularLocation>
        <location evidence="1">Membrane</location>
        <topology evidence="1">Multi-pass membrane protein</topology>
    </subcellularLocation>
</comment>
<feature type="transmembrane region" description="Helical" evidence="8">
    <location>
        <begin position="276"/>
        <end position="294"/>
    </location>
</feature>
<evidence type="ECO:0000259" key="9">
    <source>
        <dbReference type="PROSITE" id="PS50262"/>
    </source>
</evidence>
<keyword evidence="4" id="KW-0297">G-protein coupled receptor</keyword>
<reference evidence="10" key="1">
    <citation type="journal article" date="2023" name="G3 (Bethesda)">
        <title>Whole genome assembly and annotation of the endangered Caribbean coral Acropora cervicornis.</title>
        <authorList>
            <person name="Selwyn J.D."/>
            <person name="Vollmer S.V."/>
        </authorList>
    </citation>
    <scope>NUCLEOTIDE SEQUENCE</scope>
    <source>
        <strain evidence="10">K2</strain>
    </source>
</reference>
<dbReference type="Gene3D" id="1.20.1070.10">
    <property type="entry name" value="Rhodopsin 7-helix transmembrane proteins"/>
    <property type="match status" value="1"/>
</dbReference>
<gene>
    <name evidence="10" type="ORF">P5673_028841</name>
</gene>
<reference evidence="10" key="2">
    <citation type="journal article" date="2023" name="Science">
        <title>Genomic signatures of disease resistance in endangered staghorn corals.</title>
        <authorList>
            <person name="Vollmer S.V."/>
            <person name="Selwyn J.D."/>
            <person name="Despard B.A."/>
            <person name="Roesel C.L."/>
        </authorList>
    </citation>
    <scope>NUCLEOTIDE SEQUENCE</scope>
    <source>
        <strain evidence="10">K2</strain>
    </source>
</reference>
<dbReference type="Proteomes" id="UP001249851">
    <property type="component" value="Unassembled WGS sequence"/>
</dbReference>
<organism evidence="10 11">
    <name type="scientific">Acropora cervicornis</name>
    <name type="common">Staghorn coral</name>
    <dbReference type="NCBI Taxonomy" id="6130"/>
    <lineage>
        <taxon>Eukaryota</taxon>
        <taxon>Metazoa</taxon>
        <taxon>Cnidaria</taxon>
        <taxon>Anthozoa</taxon>
        <taxon>Hexacorallia</taxon>
        <taxon>Scleractinia</taxon>
        <taxon>Astrocoeniina</taxon>
        <taxon>Acroporidae</taxon>
        <taxon>Acropora</taxon>
    </lineage>
</organism>
<keyword evidence="7" id="KW-0807">Transducer</keyword>
<evidence type="ECO:0000256" key="4">
    <source>
        <dbReference type="ARBA" id="ARBA00023040"/>
    </source>
</evidence>
<dbReference type="InterPro" id="IPR017452">
    <property type="entry name" value="GPCR_Rhodpsn_7TM"/>
</dbReference>
<sequence>MDKAVKRVRALNCHISPRKTATTRTAFSETISKELTAHLLSQSKAMSQNGSNTDIWQTVYFGYATVMFLVLTVGFLGNVASLVILRYPGHRSKLINPLMINLAVVDLLIIVLVYPSMVATNLLVKPMRVNSLSCVCSCFANGAVGITSTATLVAMSGVMYYAIRQSLPRPKIPSIQMNLIVIGTWLYGILLNLPPVIGWSRAVPSKAGFSCGPDWTSSDPSSIAYVIFLMVFGFFLPLVLIFTFHCLIYRHISQASLPGDITTTIKASRKKSQMKLVRMTAMSIAAFLVAWLPYTAVSMAAIVKGGHVLSPGEAEIPELMAKMSVILNPIVYTAMNAAYRESLCKMISGGRLFGINTINGNPSPVLRTSVNSASVSNQSFFETSL</sequence>
<keyword evidence="11" id="KW-1185">Reference proteome</keyword>
<name>A0AAD9PWH5_ACRCE</name>
<keyword evidence="3 8" id="KW-1133">Transmembrane helix</keyword>
<dbReference type="InterPro" id="IPR050125">
    <property type="entry name" value="GPCR_opsins"/>
</dbReference>
<evidence type="ECO:0000256" key="7">
    <source>
        <dbReference type="ARBA" id="ARBA00023224"/>
    </source>
</evidence>
<accession>A0AAD9PWH5</accession>
<protein>
    <submittedName>
        <fullName evidence="10">Melanopsin</fullName>
    </submittedName>
</protein>
<dbReference type="SUPFAM" id="SSF81321">
    <property type="entry name" value="Family A G protein-coupled receptor-like"/>
    <property type="match status" value="1"/>
</dbReference>
<dbReference type="InterPro" id="IPR000276">
    <property type="entry name" value="GPCR_Rhodpsn"/>
</dbReference>
<evidence type="ECO:0000256" key="8">
    <source>
        <dbReference type="SAM" id="Phobius"/>
    </source>
</evidence>
<dbReference type="GO" id="GO:0004930">
    <property type="term" value="F:G protein-coupled receptor activity"/>
    <property type="evidence" value="ECO:0007669"/>
    <property type="project" value="UniProtKB-KW"/>
</dbReference>
<dbReference type="GO" id="GO:0016020">
    <property type="term" value="C:membrane"/>
    <property type="evidence" value="ECO:0007669"/>
    <property type="project" value="UniProtKB-SubCell"/>
</dbReference>
<feature type="transmembrane region" description="Helical" evidence="8">
    <location>
        <begin position="139"/>
        <end position="163"/>
    </location>
</feature>
<evidence type="ECO:0000256" key="5">
    <source>
        <dbReference type="ARBA" id="ARBA00023136"/>
    </source>
</evidence>
<dbReference type="PANTHER" id="PTHR24240">
    <property type="entry name" value="OPSIN"/>
    <property type="match status" value="1"/>
</dbReference>
<evidence type="ECO:0000313" key="10">
    <source>
        <dbReference type="EMBL" id="KAK2550477.1"/>
    </source>
</evidence>
<evidence type="ECO:0000256" key="2">
    <source>
        <dbReference type="ARBA" id="ARBA00022692"/>
    </source>
</evidence>